<keyword evidence="11" id="KW-1185">Reference proteome</keyword>
<accession>A0A4Q0SY94</accession>
<keyword evidence="6 7" id="KW-0456">Lyase</keyword>
<gene>
    <name evidence="7" type="primary">ispF</name>
    <name evidence="10" type="ORF">GRAN_4466</name>
</gene>
<reference evidence="11" key="2">
    <citation type="submission" date="2019-02" db="EMBL/GenBank/DDBJ databases">
        <title>Granulicella sibirica sp. nov., a psychrotolerant acidobacterium isolated from an organic soil layer in forested tundra, West Siberia.</title>
        <authorList>
            <person name="Oshkin I.Y."/>
            <person name="Kulichevskaya I.S."/>
            <person name="Rijpstra W.I.C."/>
            <person name="Sinninghe Damste J.S."/>
            <person name="Rakitin A.L."/>
            <person name="Ravin N.V."/>
            <person name="Dedysh S.N."/>
        </authorList>
    </citation>
    <scope>NUCLEOTIDE SEQUENCE [LARGE SCALE GENOMIC DNA]</scope>
    <source>
        <strain evidence="11">AF10</strain>
    </source>
</reference>
<feature type="binding site" evidence="7">
    <location>
        <position position="12"/>
    </location>
    <ligand>
        <name>a divalent metal cation</name>
        <dbReference type="ChEBI" id="CHEBI:60240"/>
    </ligand>
</feature>
<evidence type="ECO:0000256" key="1">
    <source>
        <dbReference type="ARBA" id="ARBA00000200"/>
    </source>
</evidence>
<dbReference type="PANTHER" id="PTHR43181:SF1">
    <property type="entry name" value="2-C-METHYL-D-ERYTHRITOL 2,4-CYCLODIPHOSPHATE SYNTHASE, CHLOROPLASTIC"/>
    <property type="match status" value="1"/>
</dbReference>
<feature type="binding site" evidence="7">
    <location>
        <position position="44"/>
    </location>
    <ligand>
        <name>a divalent metal cation</name>
        <dbReference type="ChEBI" id="CHEBI:60240"/>
    </ligand>
</feature>
<comment type="pathway">
    <text evidence="2 7">Isoprenoid biosynthesis; isopentenyl diphosphate biosynthesis via DXP pathway; isopentenyl diphosphate from 1-deoxy-D-xylulose 5-phosphate: step 4/6.</text>
</comment>
<keyword evidence="4 7" id="KW-0479">Metal-binding</keyword>
<feature type="site" description="Transition state stabilizer" evidence="7">
    <location>
        <position position="135"/>
    </location>
</feature>
<evidence type="ECO:0000259" key="9">
    <source>
        <dbReference type="Pfam" id="PF02542"/>
    </source>
</evidence>
<dbReference type="InterPro" id="IPR003526">
    <property type="entry name" value="MECDP_synthase"/>
</dbReference>
<feature type="binding site" evidence="7">
    <location>
        <begin position="36"/>
        <end position="37"/>
    </location>
    <ligand>
        <name>4-CDP-2-C-methyl-D-erythritol 2-phosphate</name>
        <dbReference type="ChEBI" id="CHEBI:57919"/>
    </ligand>
</feature>
<dbReference type="UniPathway" id="UPA00056">
    <property type="reaction ID" value="UER00095"/>
</dbReference>
<comment type="catalytic activity">
    <reaction evidence="1 7 8">
        <text>4-CDP-2-C-methyl-D-erythritol 2-phosphate = 2-C-methyl-D-erythritol 2,4-cyclic diphosphate + CMP</text>
        <dbReference type="Rhea" id="RHEA:23864"/>
        <dbReference type="ChEBI" id="CHEBI:57919"/>
        <dbReference type="ChEBI" id="CHEBI:58483"/>
        <dbReference type="ChEBI" id="CHEBI:60377"/>
        <dbReference type="EC" id="4.6.1.12"/>
    </reaction>
</comment>
<comment type="similarity">
    <text evidence="7 8">Belongs to the IspF family.</text>
</comment>
<reference evidence="10 11" key="1">
    <citation type="submission" date="2018-11" db="EMBL/GenBank/DDBJ databases">
        <authorList>
            <person name="Mardanov A.V."/>
            <person name="Ravin N.V."/>
            <person name="Dedysh S.N."/>
        </authorList>
    </citation>
    <scope>NUCLEOTIDE SEQUENCE [LARGE SCALE GENOMIC DNA]</scope>
    <source>
        <strain evidence="10 11">AF10</strain>
    </source>
</reference>
<feature type="binding site" evidence="7">
    <location>
        <begin position="10"/>
        <end position="12"/>
    </location>
    <ligand>
        <name>4-CDP-2-C-methyl-D-erythritol 2-phosphate</name>
        <dbReference type="ChEBI" id="CHEBI:57919"/>
    </ligand>
</feature>
<feature type="binding site" evidence="7">
    <location>
        <begin position="58"/>
        <end position="60"/>
    </location>
    <ligand>
        <name>4-CDP-2-C-methyl-D-erythritol 2-phosphate</name>
        <dbReference type="ChEBI" id="CHEBI:57919"/>
    </ligand>
</feature>
<dbReference type="GO" id="GO:0016114">
    <property type="term" value="P:terpenoid biosynthetic process"/>
    <property type="evidence" value="ECO:0007669"/>
    <property type="project" value="InterPro"/>
</dbReference>
<dbReference type="GO" id="GO:0008685">
    <property type="term" value="F:2-C-methyl-D-erythritol 2,4-cyclodiphosphate synthase activity"/>
    <property type="evidence" value="ECO:0007669"/>
    <property type="project" value="UniProtKB-UniRule"/>
</dbReference>
<evidence type="ECO:0000256" key="8">
    <source>
        <dbReference type="RuleBase" id="RU004395"/>
    </source>
</evidence>
<feature type="domain" description="2-C-methyl-D-erythritol 2,4-cyclodiphosphate synthase" evidence="9">
    <location>
        <begin position="3"/>
        <end position="153"/>
    </location>
</feature>
<dbReference type="OrthoDB" id="9806837at2"/>
<keyword evidence="5 7" id="KW-0414">Isoprene biosynthesis</keyword>
<dbReference type="GO" id="GO:0046872">
    <property type="term" value="F:metal ion binding"/>
    <property type="evidence" value="ECO:0007669"/>
    <property type="project" value="UniProtKB-KW"/>
</dbReference>
<comment type="cofactor">
    <cofactor evidence="7">
        <name>a divalent metal cation</name>
        <dbReference type="ChEBI" id="CHEBI:60240"/>
    </cofactor>
    <text evidence="7">Binds 1 divalent metal cation per subunit.</text>
</comment>
<dbReference type="InterPro" id="IPR036571">
    <property type="entry name" value="MECDP_synthase_sf"/>
</dbReference>
<evidence type="ECO:0000256" key="4">
    <source>
        <dbReference type="ARBA" id="ARBA00022723"/>
    </source>
</evidence>
<feature type="binding site" evidence="7">
    <location>
        <position position="10"/>
    </location>
    <ligand>
        <name>a divalent metal cation</name>
        <dbReference type="ChEBI" id="CHEBI:60240"/>
    </ligand>
</feature>
<evidence type="ECO:0000313" key="10">
    <source>
        <dbReference type="EMBL" id="RXH55362.1"/>
    </source>
</evidence>
<comment type="caution">
    <text evidence="10">The sequence shown here is derived from an EMBL/GenBank/DDBJ whole genome shotgun (WGS) entry which is preliminary data.</text>
</comment>
<organism evidence="10 11">
    <name type="scientific">Granulicella sibirica</name>
    <dbReference type="NCBI Taxonomy" id="2479048"/>
    <lineage>
        <taxon>Bacteria</taxon>
        <taxon>Pseudomonadati</taxon>
        <taxon>Acidobacteriota</taxon>
        <taxon>Terriglobia</taxon>
        <taxon>Terriglobales</taxon>
        <taxon>Acidobacteriaceae</taxon>
        <taxon>Granulicella</taxon>
    </lineage>
</organism>
<dbReference type="Proteomes" id="UP000289437">
    <property type="component" value="Unassembled WGS sequence"/>
</dbReference>
<comment type="subunit">
    <text evidence="7">Homotrimer.</text>
</comment>
<dbReference type="AlphaFoldDB" id="A0A4Q0SY94"/>
<dbReference type="EC" id="4.6.1.12" evidence="3 7"/>
<dbReference type="NCBIfam" id="TIGR00151">
    <property type="entry name" value="ispF"/>
    <property type="match status" value="1"/>
</dbReference>
<evidence type="ECO:0000256" key="6">
    <source>
        <dbReference type="ARBA" id="ARBA00023239"/>
    </source>
</evidence>
<evidence type="ECO:0000256" key="7">
    <source>
        <dbReference type="HAMAP-Rule" id="MF_00107"/>
    </source>
</evidence>
<dbReference type="GO" id="GO:0019288">
    <property type="term" value="P:isopentenyl diphosphate biosynthetic process, methylerythritol 4-phosphate pathway"/>
    <property type="evidence" value="ECO:0007669"/>
    <property type="project" value="UniProtKB-UniRule"/>
</dbReference>
<protein>
    <recommendedName>
        <fullName evidence="3 7">2-C-methyl-D-erythritol 2,4-cyclodiphosphate synthase</fullName>
        <shortName evidence="7">MECDP-synthase</shortName>
        <shortName evidence="7">MECPP-synthase</shortName>
        <shortName evidence="7">MECPS</shortName>
        <ecNumber evidence="3 7">4.6.1.12</ecNumber>
    </recommendedName>
</protein>
<dbReference type="HAMAP" id="MF_00107">
    <property type="entry name" value="IspF"/>
    <property type="match status" value="1"/>
</dbReference>
<dbReference type="RefSeq" id="WP_128914995.1">
    <property type="nucleotide sequence ID" value="NZ_RDSM01000003.1"/>
</dbReference>
<dbReference type="Pfam" id="PF02542">
    <property type="entry name" value="YgbB"/>
    <property type="match status" value="1"/>
</dbReference>
<feature type="site" description="Transition state stabilizer" evidence="7">
    <location>
        <position position="36"/>
    </location>
</feature>
<name>A0A4Q0SY94_9BACT</name>
<sequence>MSMRIGYGFDSHAFKAGVPLVIGGLKIEHSEGLAGHSDGDVLLHAITDALLGAVSAGDIGSFFPPSDARWKNADSSIFLQTALEEIAVAGYRIVNIDTVLVLAAPKIGPIAGELRERVAELLGVKPGEVGIKAKTPEGLNQDHVAVAHATVLLESATSPEQLTAMTAAADTEDQMNAVVKTLVGDSRDVSALGRKVPAFDTDDLT</sequence>
<dbReference type="PROSITE" id="PS01350">
    <property type="entry name" value="ISPF"/>
    <property type="match status" value="1"/>
</dbReference>
<dbReference type="SUPFAM" id="SSF69765">
    <property type="entry name" value="IpsF-like"/>
    <property type="match status" value="1"/>
</dbReference>
<comment type="function">
    <text evidence="7">Involved in the biosynthesis of isopentenyl diphosphate (IPP) and dimethylallyl diphosphate (DMAPP), two major building blocks of isoprenoid compounds. Catalyzes the conversion of 4-diphosphocytidyl-2-C-methyl-D-erythritol 2-phosphate (CDP-ME2P) to 2-C-methyl-D-erythritol 2,4-cyclodiphosphate (ME-CPP) with a corresponding release of cytidine 5-monophosphate (CMP).</text>
</comment>
<dbReference type="InterPro" id="IPR020555">
    <property type="entry name" value="MECDP_synthase_CS"/>
</dbReference>
<evidence type="ECO:0000256" key="5">
    <source>
        <dbReference type="ARBA" id="ARBA00023229"/>
    </source>
</evidence>
<evidence type="ECO:0000256" key="3">
    <source>
        <dbReference type="ARBA" id="ARBA00012579"/>
    </source>
</evidence>
<comment type="caution">
    <text evidence="7">Lacks conserved residue(s) required for the propagation of feature annotation.</text>
</comment>
<evidence type="ECO:0000256" key="2">
    <source>
        <dbReference type="ARBA" id="ARBA00004709"/>
    </source>
</evidence>
<evidence type="ECO:0000313" key="11">
    <source>
        <dbReference type="Proteomes" id="UP000289437"/>
    </source>
</evidence>
<proteinExistence type="inferred from homology"/>
<dbReference type="EMBL" id="RDSM01000003">
    <property type="protein sequence ID" value="RXH55362.1"/>
    <property type="molecule type" value="Genomic_DNA"/>
</dbReference>
<dbReference type="CDD" id="cd00554">
    <property type="entry name" value="MECDP_synthase"/>
    <property type="match status" value="1"/>
</dbReference>
<dbReference type="PANTHER" id="PTHR43181">
    <property type="entry name" value="2-C-METHYL-D-ERYTHRITOL 2,4-CYCLODIPHOSPHATE SYNTHASE, CHLOROPLASTIC"/>
    <property type="match status" value="1"/>
</dbReference>
<dbReference type="Gene3D" id="3.30.1330.50">
    <property type="entry name" value="2-C-methyl-D-erythritol 2,4-cyclodiphosphate synthase"/>
    <property type="match status" value="1"/>
</dbReference>